<sequence>MDNRTKASFGKQAEGLTLDGARTILLVSVGQRYHEGDKLRATIDLINRSGFGLCTIAVADTLQRNNYLDMSEDEAHAHSLRAGDEWLTRNADTLKGLQVEHEVLRWDEALAHEDYAGLKKLVEDEYHTNPVYRGAVNSTIGKFMERLTKRDEGADLEAAFNGCLKYLIEECPIIMPLWAAQGYDTVIYPQPMTSAMAMTYEIFVKPFHPGKGNWLSLKFKKRAQAAA</sequence>
<dbReference type="RefSeq" id="WP_189959734.1">
    <property type="nucleotide sequence ID" value="NZ_BMUA01000001.1"/>
</dbReference>
<comment type="caution">
    <text evidence="4">The sequence shown here is derived from an EMBL/GenBank/DDBJ whole genome shotgun (WGS) entry which is preliminary data.</text>
</comment>
<keyword evidence="2" id="KW-0808">Transferase</keyword>
<dbReference type="Gene3D" id="3.40.50.11710">
    <property type="entry name" value="Cyclodipeptide synthase"/>
    <property type="match status" value="1"/>
</dbReference>
<comment type="similarity">
    <text evidence="1">Belongs to the CDPS family.</text>
</comment>
<name>A0ABQ3QFD1_9ACTN</name>
<keyword evidence="5" id="KW-1185">Reference proteome</keyword>
<dbReference type="InterPro" id="IPR038622">
    <property type="entry name" value="CDPS_sf"/>
</dbReference>
<evidence type="ECO:0000256" key="2">
    <source>
        <dbReference type="ARBA" id="ARBA00022679"/>
    </source>
</evidence>
<evidence type="ECO:0000256" key="3">
    <source>
        <dbReference type="ARBA" id="ARBA00030771"/>
    </source>
</evidence>
<evidence type="ECO:0000256" key="1">
    <source>
        <dbReference type="ARBA" id="ARBA00006034"/>
    </source>
</evidence>
<dbReference type="InterPro" id="IPR030903">
    <property type="entry name" value="CDPS"/>
</dbReference>
<organism evidence="4 5">
    <name type="scientific">Streptomyces violascens</name>
    <dbReference type="NCBI Taxonomy" id="67381"/>
    <lineage>
        <taxon>Bacteria</taxon>
        <taxon>Bacillati</taxon>
        <taxon>Actinomycetota</taxon>
        <taxon>Actinomycetes</taxon>
        <taxon>Kitasatosporales</taxon>
        <taxon>Streptomycetaceae</taxon>
        <taxon>Streptomyces</taxon>
    </lineage>
</organism>
<dbReference type="Proteomes" id="UP001050808">
    <property type="component" value="Unassembled WGS sequence"/>
</dbReference>
<accession>A0ABQ3QFD1</accession>
<dbReference type="NCBIfam" id="TIGR04539">
    <property type="entry name" value="tRNA_cyclodipep"/>
    <property type="match status" value="1"/>
</dbReference>
<gene>
    <name evidence="4" type="ORF">Sviol_03650</name>
</gene>
<dbReference type="EMBL" id="BNDY01000002">
    <property type="protein sequence ID" value="GHI35957.1"/>
    <property type="molecule type" value="Genomic_DNA"/>
</dbReference>
<proteinExistence type="inferred from homology"/>
<reference evidence="4" key="1">
    <citation type="submission" date="2024-05" db="EMBL/GenBank/DDBJ databases">
        <title>Whole genome shotgun sequence of Streptomyces violascens NBRC 12920.</title>
        <authorList>
            <person name="Komaki H."/>
            <person name="Tamura T."/>
        </authorList>
    </citation>
    <scope>NUCLEOTIDE SEQUENCE</scope>
    <source>
        <strain evidence="4">NBRC 12920</strain>
    </source>
</reference>
<evidence type="ECO:0000313" key="5">
    <source>
        <dbReference type="Proteomes" id="UP001050808"/>
    </source>
</evidence>
<evidence type="ECO:0000313" key="4">
    <source>
        <dbReference type="EMBL" id="GHI35957.1"/>
    </source>
</evidence>
<protein>
    <recommendedName>
        <fullName evidence="3">Cyclodipeptide synthase</fullName>
    </recommendedName>
</protein>